<dbReference type="InterPro" id="IPR023395">
    <property type="entry name" value="MCP_dom_sf"/>
</dbReference>
<organism evidence="13">
    <name type="scientific">Rhizochromulina marina</name>
    <dbReference type="NCBI Taxonomy" id="1034831"/>
    <lineage>
        <taxon>Eukaryota</taxon>
        <taxon>Sar</taxon>
        <taxon>Stramenopiles</taxon>
        <taxon>Ochrophyta</taxon>
        <taxon>Dictyochophyceae</taxon>
        <taxon>Rhizochromulinales</taxon>
        <taxon>Rhizochromulina</taxon>
    </lineage>
</organism>
<protein>
    <recommendedName>
        <fullName evidence="14">Mitochondrial phosphate carrier protein</fullName>
    </recommendedName>
</protein>
<dbReference type="PANTHER" id="PTHR45671:SF12">
    <property type="entry name" value="MITOCHONDRIAL PHOSPHATE CARRIER PROTEIN"/>
    <property type="match status" value="1"/>
</dbReference>
<evidence type="ECO:0000256" key="2">
    <source>
        <dbReference type="ARBA" id="ARBA00006375"/>
    </source>
</evidence>
<dbReference type="Pfam" id="PF00153">
    <property type="entry name" value="Mito_carr"/>
    <property type="match status" value="2"/>
</dbReference>
<comment type="subcellular location">
    <subcellularLocation>
        <location evidence="1">Mitochondrion inner membrane</location>
        <topology evidence="1">Multi-pass membrane protein</topology>
    </subcellularLocation>
</comment>
<feature type="repeat" description="Solcar" evidence="10">
    <location>
        <begin position="121"/>
        <end position="207"/>
    </location>
</feature>
<comment type="similarity">
    <text evidence="2 11">Belongs to the mitochondrial carrier (TC 2.A.29) family.</text>
</comment>
<keyword evidence="8" id="KW-0496">Mitochondrion</keyword>
<reference evidence="13" key="1">
    <citation type="submission" date="2021-01" db="EMBL/GenBank/DDBJ databases">
        <authorList>
            <person name="Corre E."/>
            <person name="Pelletier E."/>
            <person name="Niang G."/>
            <person name="Scheremetjew M."/>
            <person name="Finn R."/>
            <person name="Kale V."/>
            <person name="Holt S."/>
            <person name="Cochrane G."/>
            <person name="Meng A."/>
            <person name="Brown T."/>
            <person name="Cohen L."/>
        </authorList>
    </citation>
    <scope>NUCLEOTIDE SEQUENCE</scope>
    <source>
        <strain evidence="13">CCMP1243</strain>
    </source>
</reference>
<dbReference type="EMBL" id="HBHJ01025706">
    <property type="protein sequence ID" value="CAD9705273.1"/>
    <property type="molecule type" value="Transcribed_RNA"/>
</dbReference>
<evidence type="ECO:0000256" key="12">
    <source>
        <dbReference type="SAM" id="Phobius"/>
    </source>
</evidence>
<evidence type="ECO:0000256" key="6">
    <source>
        <dbReference type="ARBA" id="ARBA00022792"/>
    </source>
</evidence>
<feature type="transmembrane region" description="Helical" evidence="12">
    <location>
        <begin position="121"/>
        <end position="142"/>
    </location>
</feature>
<evidence type="ECO:0000256" key="3">
    <source>
        <dbReference type="ARBA" id="ARBA00022448"/>
    </source>
</evidence>
<evidence type="ECO:0000256" key="5">
    <source>
        <dbReference type="ARBA" id="ARBA00022737"/>
    </source>
</evidence>
<keyword evidence="4 10" id="KW-0812">Transmembrane</keyword>
<dbReference type="GO" id="GO:0005315">
    <property type="term" value="F:phosphate transmembrane transporter activity"/>
    <property type="evidence" value="ECO:0007669"/>
    <property type="project" value="InterPro"/>
</dbReference>
<keyword evidence="9 10" id="KW-0472">Membrane</keyword>
<evidence type="ECO:0000256" key="8">
    <source>
        <dbReference type="ARBA" id="ARBA00023128"/>
    </source>
</evidence>
<proteinExistence type="inferred from homology"/>
<evidence type="ECO:0008006" key="14">
    <source>
        <dbReference type="Google" id="ProtNLM"/>
    </source>
</evidence>
<keyword evidence="3 11" id="KW-0813">Transport</keyword>
<keyword evidence="5" id="KW-0677">Repeat</keyword>
<dbReference type="Gene3D" id="1.50.40.10">
    <property type="entry name" value="Mitochondrial carrier domain"/>
    <property type="match status" value="2"/>
</dbReference>
<keyword evidence="6" id="KW-0999">Mitochondrion inner membrane</keyword>
<feature type="transmembrane region" description="Helical" evidence="12">
    <location>
        <begin position="79"/>
        <end position="101"/>
    </location>
</feature>
<dbReference type="GO" id="GO:1990547">
    <property type="term" value="P:mitochondrial phosphate ion transmembrane transport"/>
    <property type="evidence" value="ECO:0007669"/>
    <property type="project" value="InterPro"/>
</dbReference>
<name>A0A7S2SQM6_9STRA</name>
<evidence type="ECO:0000256" key="7">
    <source>
        <dbReference type="ARBA" id="ARBA00022989"/>
    </source>
</evidence>
<gene>
    <name evidence="13" type="ORF">RMAR1173_LOCUS16956</name>
</gene>
<evidence type="ECO:0000256" key="1">
    <source>
        <dbReference type="ARBA" id="ARBA00004448"/>
    </source>
</evidence>
<dbReference type="SUPFAM" id="SSF103506">
    <property type="entry name" value="Mitochondrial carrier"/>
    <property type="match status" value="1"/>
</dbReference>
<sequence length="320" mass="32986">MFPMSSGSNAKAAPVSKERQLAPTTYLRFFGAGATASCLAHGALTPVDTLKTRLQTDPDRFDSPIAAARDILDTEGASGFLRGFGPTALGYLFAGAIAFGGTEILKRLAVSTFGPQFALTYSFPLVLACGAVSVALCCVVVAPFEKTRIRIVDAAPGYAGLSLPAALQKINQEEGLLSFFRGVPLFMVKEVPFHATKFAVFDVTSSALRSALASSAAAPANSLVVSVASGVVAGLVAAVVSQPADATFTRFNQAGFSGSSPVEAFTELLDGGGLGIGLSSRCVFGGILVALQFTLYGLLKEALHVAPGDLTLFLDALSGY</sequence>
<dbReference type="PANTHER" id="PTHR45671">
    <property type="entry name" value="SOLUTE CARRIER FAMILY 25 (MITOCHONDRIAL CARRIER PHOSPHATE CARRIER), MEMBER 3, LIKE-RELATED-RELATED"/>
    <property type="match status" value="1"/>
</dbReference>
<dbReference type="InterPro" id="IPR044677">
    <property type="entry name" value="SLC25A3/Pic2/Mir1-like"/>
</dbReference>
<dbReference type="GO" id="GO:0005743">
    <property type="term" value="C:mitochondrial inner membrane"/>
    <property type="evidence" value="ECO:0007669"/>
    <property type="project" value="UniProtKB-SubCell"/>
</dbReference>
<evidence type="ECO:0000313" key="13">
    <source>
        <dbReference type="EMBL" id="CAD9705273.1"/>
    </source>
</evidence>
<feature type="repeat" description="Solcar" evidence="10">
    <location>
        <begin position="221"/>
        <end position="302"/>
    </location>
</feature>
<dbReference type="PROSITE" id="PS50920">
    <property type="entry name" value="SOLCAR"/>
    <property type="match status" value="3"/>
</dbReference>
<keyword evidence="7 12" id="KW-1133">Transmembrane helix</keyword>
<dbReference type="InterPro" id="IPR018108">
    <property type="entry name" value="MCP_transmembrane"/>
</dbReference>
<evidence type="ECO:0000256" key="11">
    <source>
        <dbReference type="RuleBase" id="RU000488"/>
    </source>
</evidence>
<feature type="repeat" description="Solcar" evidence="10">
    <location>
        <begin position="24"/>
        <end position="108"/>
    </location>
</feature>
<evidence type="ECO:0000256" key="9">
    <source>
        <dbReference type="ARBA" id="ARBA00023136"/>
    </source>
</evidence>
<dbReference type="AlphaFoldDB" id="A0A7S2SQM6"/>
<evidence type="ECO:0000256" key="4">
    <source>
        <dbReference type="ARBA" id="ARBA00022692"/>
    </source>
</evidence>
<accession>A0A7S2SQM6</accession>
<evidence type="ECO:0000256" key="10">
    <source>
        <dbReference type="PROSITE-ProRule" id="PRU00282"/>
    </source>
</evidence>